<dbReference type="AlphaFoldDB" id="A0A5B0BNY4"/>
<evidence type="ECO:0000256" key="2">
    <source>
        <dbReference type="ARBA" id="ARBA00023125"/>
    </source>
</evidence>
<dbReference type="PRINTS" id="PR00455">
    <property type="entry name" value="HTHTETR"/>
</dbReference>
<dbReference type="Gene3D" id="1.10.357.10">
    <property type="entry name" value="Tetracycline Repressor, domain 2"/>
    <property type="match status" value="1"/>
</dbReference>
<dbReference type="Pfam" id="PF21935">
    <property type="entry name" value="TetR_C_45"/>
    <property type="match status" value="1"/>
</dbReference>
<evidence type="ECO:0000259" key="6">
    <source>
        <dbReference type="PROSITE" id="PS50977"/>
    </source>
</evidence>
<dbReference type="GO" id="GO:0003700">
    <property type="term" value="F:DNA-binding transcription factor activity"/>
    <property type="evidence" value="ECO:0007669"/>
    <property type="project" value="TreeGrafter"/>
</dbReference>
<dbReference type="Proteomes" id="UP000324965">
    <property type="component" value="Unassembled WGS sequence"/>
</dbReference>
<reference evidence="7 8" key="1">
    <citation type="submission" date="2019-05" db="EMBL/GenBank/DDBJ databases">
        <authorList>
            <person name="Hariharan J."/>
            <person name="Choudoir M.J."/>
            <person name="Diebold P."/>
            <person name="Panke-Buisse K."/>
            <person name="Buckley D.H."/>
        </authorList>
    </citation>
    <scope>NUCLEOTIDE SEQUENCE [LARGE SCALE GENOMIC DNA]</scope>
    <source>
        <strain evidence="7 8">SUN51</strain>
    </source>
</reference>
<proteinExistence type="predicted"/>
<evidence type="ECO:0000256" key="3">
    <source>
        <dbReference type="ARBA" id="ARBA00023163"/>
    </source>
</evidence>
<feature type="domain" description="HTH tetR-type" evidence="6">
    <location>
        <begin position="8"/>
        <end position="68"/>
    </location>
</feature>
<dbReference type="PANTHER" id="PTHR30055:SF234">
    <property type="entry name" value="HTH-TYPE TRANSCRIPTIONAL REGULATOR BETI"/>
    <property type="match status" value="1"/>
</dbReference>
<keyword evidence="3" id="KW-0804">Transcription</keyword>
<accession>A0A5B0BNY4</accession>
<name>A0A5B0BNY4_9ACTN</name>
<dbReference type="OrthoDB" id="3237195at2"/>
<dbReference type="InterPro" id="IPR036271">
    <property type="entry name" value="Tet_transcr_reg_TetR-rel_C_sf"/>
</dbReference>
<keyword evidence="8" id="KW-1185">Reference proteome</keyword>
<organism evidence="7 8">
    <name type="scientific">Streptomyces apricus</name>
    <dbReference type="NCBI Taxonomy" id="1828112"/>
    <lineage>
        <taxon>Bacteria</taxon>
        <taxon>Bacillati</taxon>
        <taxon>Actinomycetota</taxon>
        <taxon>Actinomycetes</taxon>
        <taxon>Kitasatosporales</taxon>
        <taxon>Streptomycetaceae</taxon>
        <taxon>Streptomyces</taxon>
    </lineage>
</organism>
<feature type="region of interest" description="Disordered" evidence="5">
    <location>
        <begin position="194"/>
        <end position="218"/>
    </location>
</feature>
<dbReference type="InterPro" id="IPR001647">
    <property type="entry name" value="HTH_TetR"/>
</dbReference>
<feature type="compositionally biased region" description="Low complexity" evidence="5">
    <location>
        <begin position="206"/>
        <end position="218"/>
    </location>
</feature>
<dbReference type="PROSITE" id="PS50977">
    <property type="entry name" value="HTH_TETR_2"/>
    <property type="match status" value="1"/>
</dbReference>
<evidence type="ECO:0000256" key="5">
    <source>
        <dbReference type="SAM" id="MobiDB-lite"/>
    </source>
</evidence>
<dbReference type="InterPro" id="IPR047923">
    <property type="entry name" value="ArpA-like"/>
</dbReference>
<gene>
    <name evidence="7" type="ORF">FGF04_02885</name>
</gene>
<dbReference type="EMBL" id="VDFC01000007">
    <property type="protein sequence ID" value="KAA0942485.1"/>
    <property type="molecule type" value="Genomic_DNA"/>
</dbReference>
<dbReference type="NCBIfam" id="NF041196">
    <property type="entry name" value="ScbR_bind_reg"/>
    <property type="match status" value="1"/>
</dbReference>
<dbReference type="InterPro" id="IPR054126">
    <property type="entry name" value="CprB_TetR_C"/>
</dbReference>
<comment type="caution">
    <text evidence="7">The sequence shown here is derived from an EMBL/GenBank/DDBJ whole genome shotgun (WGS) entry which is preliminary data.</text>
</comment>
<dbReference type="SUPFAM" id="SSF46689">
    <property type="entry name" value="Homeodomain-like"/>
    <property type="match status" value="1"/>
</dbReference>
<evidence type="ECO:0000313" key="8">
    <source>
        <dbReference type="Proteomes" id="UP000324965"/>
    </source>
</evidence>
<keyword evidence="2 4" id="KW-0238">DNA-binding</keyword>
<dbReference type="RefSeq" id="WP_149509606.1">
    <property type="nucleotide sequence ID" value="NZ_VDFC01000007.1"/>
</dbReference>
<dbReference type="InterPro" id="IPR009057">
    <property type="entry name" value="Homeodomain-like_sf"/>
</dbReference>
<dbReference type="Pfam" id="PF00440">
    <property type="entry name" value="TetR_N"/>
    <property type="match status" value="1"/>
</dbReference>
<dbReference type="InterPro" id="IPR050109">
    <property type="entry name" value="HTH-type_TetR-like_transc_reg"/>
</dbReference>
<evidence type="ECO:0000256" key="4">
    <source>
        <dbReference type="PROSITE-ProRule" id="PRU00335"/>
    </source>
</evidence>
<sequence>MVQQERAVRTRRSILAAGAQEFAERGYEAATCAGIAERAGVTRGALYFHFPSKRDVAAAVLQEWIDRGPVAGPFPCKLEELTRRALATARLLEDDAVVRAGFRLCLEQGLETAERKRPYLAWTGRYAELLEAARAQGDVRAETATDEIAELIVGCFAGARLVSQLVPEGDDVEHRVRSALRHLLPHAAAPGALDGLGLTPGPPTGPGATPGATSGVASGALHFPTDGM</sequence>
<dbReference type="PANTHER" id="PTHR30055">
    <property type="entry name" value="HTH-TYPE TRANSCRIPTIONAL REGULATOR RUTR"/>
    <property type="match status" value="1"/>
</dbReference>
<dbReference type="GO" id="GO:0000976">
    <property type="term" value="F:transcription cis-regulatory region binding"/>
    <property type="evidence" value="ECO:0007669"/>
    <property type="project" value="TreeGrafter"/>
</dbReference>
<keyword evidence="1" id="KW-0805">Transcription regulation</keyword>
<dbReference type="SUPFAM" id="SSF48498">
    <property type="entry name" value="Tetracyclin repressor-like, C-terminal domain"/>
    <property type="match status" value="1"/>
</dbReference>
<evidence type="ECO:0000313" key="7">
    <source>
        <dbReference type="EMBL" id="KAA0942485.1"/>
    </source>
</evidence>
<evidence type="ECO:0000256" key="1">
    <source>
        <dbReference type="ARBA" id="ARBA00023015"/>
    </source>
</evidence>
<feature type="DNA-binding region" description="H-T-H motif" evidence="4">
    <location>
        <begin position="31"/>
        <end position="50"/>
    </location>
</feature>
<protein>
    <submittedName>
        <fullName evidence="7">TetR/AcrR family transcriptional regulator</fullName>
    </submittedName>
</protein>